<organism evidence="1 2">
    <name type="scientific">Erwinia phage pEa_SNUABM_3</name>
    <dbReference type="NCBI Taxonomy" id="2869552"/>
    <lineage>
        <taxon>Viruses</taxon>
        <taxon>Duplodnaviria</taxon>
        <taxon>Heunggongvirae</taxon>
        <taxon>Uroviricota</taxon>
        <taxon>Caudoviricetes</taxon>
        <taxon>Alexandravirus</taxon>
        <taxon>Alexandravirus SNUABM3</taxon>
    </lineage>
</organism>
<dbReference type="EMBL" id="MZ443770">
    <property type="protein sequence ID" value="QZE56434.1"/>
    <property type="molecule type" value="Genomic_DNA"/>
</dbReference>
<name>A0AAE7XK00_9CAUD</name>
<evidence type="ECO:0000313" key="2">
    <source>
        <dbReference type="Proteomes" id="UP000827787"/>
    </source>
</evidence>
<dbReference type="Proteomes" id="UP000827787">
    <property type="component" value="Segment"/>
</dbReference>
<gene>
    <name evidence="1" type="ORF">pEaSNUABM3_00237</name>
</gene>
<keyword evidence="2" id="KW-1185">Reference proteome</keyword>
<reference evidence="1 2" key="1">
    <citation type="submission" date="2021-06" db="EMBL/GenBank/DDBJ databases">
        <title>Complete genome sequence of Erwinia phage pEa_SNUABM_03.</title>
        <authorList>
            <person name="Kim S.G."/>
            <person name="Park S.C."/>
        </authorList>
    </citation>
    <scope>NUCLEOTIDE SEQUENCE [LARGE SCALE GENOMIC DNA]</scope>
</reference>
<evidence type="ECO:0000313" key="1">
    <source>
        <dbReference type="EMBL" id="QZE56434.1"/>
    </source>
</evidence>
<sequence>MQKQKFNPSEPYSVSLHFGPHIVHGHAQESAFGQVMQNMLLREINKSCEAMFKTMADVPVAASPTFDCAEVEASNILAAVQRWHEVIANEPPAKEFEPCSVPDWMRPGLRAKGLTDEQIDKIIITGIEPSFEDRPGLVLRTVSS</sequence>
<accession>A0AAE7XK00</accession>
<proteinExistence type="predicted"/>
<protein>
    <submittedName>
        <fullName evidence="1">Uncharacterized protein</fullName>
    </submittedName>
</protein>